<dbReference type="VEuPathDB" id="PlasmoDB:PVW1_020007200"/>
<keyword evidence="3" id="KW-0472">Membrane</keyword>
<keyword evidence="1" id="KW-0175">Coiled coil</keyword>
<feature type="transmembrane region" description="Helical" evidence="3">
    <location>
        <begin position="496"/>
        <end position="513"/>
    </location>
</feature>
<protein>
    <submittedName>
        <fullName evidence="4">VIR protein</fullName>
    </submittedName>
</protein>
<evidence type="ECO:0000256" key="2">
    <source>
        <dbReference type="SAM" id="MobiDB-lite"/>
    </source>
</evidence>
<sequence length="573" mass="61716">MATIKAADLEKAAKDVKLDQMYEDFFKSPGKSSEFDKNCNVFDETGKKNATAKKLCSELVYYLEKIREKSIKEEDSKKYCSYLPYWLYDNIDKIQNSPTTKIDKITFYEDLIKAGNAINGKDLKHTCPLSILRNLDLNELKNRKLSYIYFKNLENIKKIIASKDKAKCTKYLTYLESFKSLHEKYKAAECGSFFFLLSRRTDYFPCNDMNNLSSFVSELQKCKTGDTSDPKGLPANGAKGKGDSGPATLGGQKGSEGATGPKASVGAAGQKASVVTTSSSSSSTTVSTSTAGGTTKTTTVSSPITTTSTTAASSEGTTTTKATATTTVAATKPVTTITQAKTTSAATTTNTVTTTSSSSQGRPSLFSFLLGPSRPTTSERASSLGASQTSSSSSRALGSRASGSSVITTSTPSARGSISSTGQVGQGGLTRAPAAAAVTEKSLSPPSQGSPGYALNPVSSYNSNTGGDTNHVTITDVPGTSETLYDKLDSNTVKNIIMAAAVLGIIFFLFYYNRSSRIETSIKPKKRKKKAFEHNYYEEYEKELAKYESENESLDSLEDRYYLTYQPEGDSYY</sequence>
<dbReference type="Pfam" id="PF05795">
    <property type="entry name" value="Plasmodium_Vir"/>
    <property type="match status" value="2"/>
</dbReference>
<reference evidence="4" key="1">
    <citation type="submission" date="2016-07" db="EMBL/GenBank/DDBJ databases">
        <authorList>
            <consortium name="Pathogen Informatics"/>
        </authorList>
    </citation>
    <scope>NUCLEOTIDE SEQUENCE</scope>
</reference>
<feature type="coiled-coil region" evidence="1">
    <location>
        <begin position="530"/>
        <end position="560"/>
    </location>
</feature>
<evidence type="ECO:0000256" key="3">
    <source>
        <dbReference type="SAM" id="Phobius"/>
    </source>
</evidence>
<feature type="region of interest" description="Disordered" evidence="2">
    <location>
        <begin position="341"/>
        <end position="453"/>
    </location>
</feature>
<feature type="compositionally biased region" description="Polar residues" evidence="2">
    <location>
        <begin position="441"/>
        <end position="450"/>
    </location>
</feature>
<dbReference type="VEuPathDB" id="PlasmoDB:PVPAM_140007200"/>
<feature type="compositionally biased region" description="Low complexity" evidence="2">
    <location>
        <begin position="380"/>
        <end position="405"/>
    </location>
</feature>
<dbReference type="OrthoDB" id="10364931at2759"/>
<accession>A0A565A481</accession>
<organism evidence="4">
    <name type="scientific">Plasmodium vivax</name>
    <name type="common">malaria parasite P. vivax</name>
    <dbReference type="NCBI Taxonomy" id="5855"/>
    <lineage>
        <taxon>Eukaryota</taxon>
        <taxon>Sar</taxon>
        <taxon>Alveolata</taxon>
        <taxon>Apicomplexa</taxon>
        <taxon>Aconoidasida</taxon>
        <taxon>Haemosporida</taxon>
        <taxon>Plasmodiidae</taxon>
        <taxon>Plasmodium</taxon>
        <taxon>Plasmodium (Plasmodium)</taxon>
    </lineage>
</organism>
<keyword evidence="3" id="KW-1133">Transmembrane helix</keyword>
<feature type="compositionally biased region" description="Low complexity" evidence="2">
    <location>
        <begin position="341"/>
        <end position="359"/>
    </location>
</feature>
<evidence type="ECO:0000313" key="4">
    <source>
        <dbReference type="EMBL" id="VUZ99620.1"/>
    </source>
</evidence>
<evidence type="ECO:0000256" key="1">
    <source>
        <dbReference type="SAM" id="Coils"/>
    </source>
</evidence>
<dbReference type="VEuPathDB" id="PlasmoDB:PVX_004495"/>
<dbReference type="InterPro" id="IPR008780">
    <property type="entry name" value="Plasmodium_Vir"/>
</dbReference>
<dbReference type="AlphaFoldDB" id="A0A565A481"/>
<dbReference type="VEuPathDB" id="PlasmoDB:PVPAM_010013000"/>
<dbReference type="Proteomes" id="UP000220605">
    <property type="component" value="Unassembled WGS sequence"/>
</dbReference>
<feature type="compositionally biased region" description="Polar residues" evidence="2">
    <location>
        <begin position="406"/>
        <end position="423"/>
    </location>
</feature>
<dbReference type="EMBL" id="FLZR02000008">
    <property type="protein sequence ID" value="VUZ99620.1"/>
    <property type="molecule type" value="Genomic_DNA"/>
</dbReference>
<proteinExistence type="predicted"/>
<name>A0A565A481_PLAVI</name>
<feature type="compositionally biased region" description="Low complexity" evidence="2">
    <location>
        <begin position="272"/>
        <end position="321"/>
    </location>
</feature>
<gene>
    <name evidence="4" type="ORF">PVP01_0003350</name>
</gene>
<dbReference type="VEuPathDB" id="PlasmoDB:PVP01_0003350"/>
<keyword evidence="3" id="KW-0812">Transmembrane</keyword>
<dbReference type="VEuPathDB" id="PlasmoDB:PVX_001640"/>
<feature type="region of interest" description="Disordered" evidence="2">
    <location>
        <begin position="225"/>
        <end position="321"/>
    </location>
</feature>